<keyword evidence="6" id="KW-1185">Reference proteome</keyword>
<dbReference type="InterPro" id="IPR019887">
    <property type="entry name" value="Tscrpt_reg_AsnC/Lrp_C"/>
</dbReference>
<keyword evidence="2" id="KW-0238">DNA-binding</keyword>
<dbReference type="RefSeq" id="WP_115937377.1">
    <property type="nucleotide sequence ID" value="NZ_QRDW01000006.1"/>
</dbReference>
<gene>
    <name evidence="5" type="ORF">DFP90_106159</name>
</gene>
<name>A0A3D9HIT3_9PROT</name>
<dbReference type="SUPFAM" id="SSF54909">
    <property type="entry name" value="Dimeric alpha+beta barrel"/>
    <property type="match status" value="1"/>
</dbReference>
<dbReference type="PRINTS" id="PR00033">
    <property type="entry name" value="HTHASNC"/>
</dbReference>
<evidence type="ECO:0000256" key="1">
    <source>
        <dbReference type="ARBA" id="ARBA00023015"/>
    </source>
</evidence>
<dbReference type="SMART" id="SM00344">
    <property type="entry name" value="HTH_ASNC"/>
    <property type="match status" value="1"/>
</dbReference>
<dbReference type="InterPro" id="IPR000485">
    <property type="entry name" value="AsnC-type_HTH_dom"/>
</dbReference>
<dbReference type="EMBL" id="QRDW01000006">
    <property type="protein sequence ID" value="RED49181.1"/>
    <property type="molecule type" value="Genomic_DNA"/>
</dbReference>
<keyword evidence="3" id="KW-0804">Transcription</keyword>
<dbReference type="Gene3D" id="3.30.70.920">
    <property type="match status" value="1"/>
</dbReference>
<dbReference type="OrthoDB" id="9813313at2"/>
<dbReference type="Pfam" id="PF13412">
    <property type="entry name" value="HTH_24"/>
    <property type="match status" value="1"/>
</dbReference>
<dbReference type="GO" id="GO:0006355">
    <property type="term" value="P:regulation of DNA-templated transcription"/>
    <property type="evidence" value="ECO:0007669"/>
    <property type="project" value="UniProtKB-ARBA"/>
</dbReference>
<evidence type="ECO:0000256" key="3">
    <source>
        <dbReference type="ARBA" id="ARBA00023163"/>
    </source>
</evidence>
<accession>A0A3D9HIT3</accession>
<sequence length="163" mass="18345">MAKTIKLDRIDINIIKTLQREGRITNQALADHVGLSPSPCLQRLRRLEEAGVISGYMAQIALGRICPRVTVIGTVTLSDHDYEDFQAFEAIVNETPEIVECSKVSGAFDYLLRFECPTVEHYHELSDQMLARTKGLFRISSHVVLAHTKEFAGYPLDRLVSED</sequence>
<feature type="domain" description="HTH asnC-type" evidence="4">
    <location>
        <begin position="7"/>
        <end position="75"/>
    </location>
</feature>
<dbReference type="InterPro" id="IPR011991">
    <property type="entry name" value="ArsR-like_HTH"/>
</dbReference>
<dbReference type="PROSITE" id="PS00519">
    <property type="entry name" value="HTH_ASNC_1"/>
    <property type="match status" value="1"/>
</dbReference>
<dbReference type="PROSITE" id="PS50956">
    <property type="entry name" value="HTH_ASNC_2"/>
    <property type="match status" value="1"/>
</dbReference>
<evidence type="ECO:0000256" key="2">
    <source>
        <dbReference type="ARBA" id="ARBA00023125"/>
    </source>
</evidence>
<dbReference type="GO" id="GO:0043200">
    <property type="term" value="P:response to amino acid"/>
    <property type="evidence" value="ECO:0007669"/>
    <property type="project" value="TreeGrafter"/>
</dbReference>
<evidence type="ECO:0000259" key="4">
    <source>
        <dbReference type="PROSITE" id="PS50956"/>
    </source>
</evidence>
<dbReference type="InterPro" id="IPR019888">
    <property type="entry name" value="Tscrpt_reg_AsnC-like"/>
</dbReference>
<dbReference type="PANTHER" id="PTHR30154:SF34">
    <property type="entry name" value="TRANSCRIPTIONAL REGULATOR AZLB"/>
    <property type="match status" value="1"/>
</dbReference>
<comment type="caution">
    <text evidence="5">The sequence shown here is derived from an EMBL/GenBank/DDBJ whole genome shotgun (WGS) entry which is preliminary data.</text>
</comment>
<dbReference type="AlphaFoldDB" id="A0A3D9HIT3"/>
<dbReference type="CDD" id="cd00090">
    <property type="entry name" value="HTH_ARSR"/>
    <property type="match status" value="1"/>
</dbReference>
<dbReference type="Proteomes" id="UP000256845">
    <property type="component" value="Unassembled WGS sequence"/>
</dbReference>
<dbReference type="InterPro" id="IPR011008">
    <property type="entry name" value="Dimeric_a/b-barrel"/>
</dbReference>
<dbReference type="Gene3D" id="1.10.10.10">
    <property type="entry name" value="Winged helix-like DNA-binding domain superfamily/Winged helix DNA-binding domain"/>
    <property type="match status" value="1"/>
</dbReference>
<protein>
    <submittedName>
        <fullName evidence="5">AsnC family transcriptional regulator</fullName>
    </submittedName>
</protein>
<organism evidence="5 6">
    <name type="scientific">Aestuariispira insulae</name>
    <dbReference type="NCBI Taxonomy" id="1461337"/>
    <lineage>
        <taxon>Bacteria</taxon>
        <taxon>Pseudomonadati</taxon>
        <taxon>Pseudomonadota</taxon>
        <taxon>Alphaproteobacteria</taxon>
        <taxon>Rhodospirillales</taxon>
        <taxon>Kiloniellaceae</taxon>
        <taxon>Aestuariispira</taxon>
    </lineage>
</organism>
<proteinExistence type="predicted"/>
<dbReference type="InterPro" id="IPR019885">
    <property type="entry name" value="Tscrpt_reg_HTH_AsnC-type_CS"/>
</dbReference>
<evidence type="ECO:0000313" key="6">
    <source>
        <dbReference type="Proteomes" id="UP000256845"/>
    </source>
</evidence>
<dbReference type="InterPro" id="IPR036388">
    <property type="entry name" value="WH-like_DNA-bd_sf"/>
</dbReference>
<dbReference type="PANTHER" id="PTHR30154">
    <property type="entry name" value="LEUCINE-RESPONSIVE REGULATORY PROTEIN"/>
    <property type="match status" value="1"/>
</dbReference>
<evidence type="ECO:0000313" key="5">
    <source>
        <dbReference type="EMBL" id="RED49181.1"/>
    </source>
</evidence>
<dbReference type="GO" id="GO:0005829">
    <property type="term" value="C:cytosol"/>
    <property type="evidence" value="ECO:0007669"/>
    <property type="project" value="TreeGrafter"/>
</dbReference>
<dbReference type="GO" id="GO:0043565">
    <property type="term" value="F:sequence-specific DNA binding"/>
    <property type="evidence" value="ECO:0007669"/>
    <property type="project" value="InterPro"/>
</dbReference>
<dbReference type="SUPFAM" id="SSF46785">
    <property type="entry name" value="Winged helix' DNA-binding domain"/>
    <property type="match status" value="1"/>
</dbReference>
<dbReference type="InterPro" id="IPR036390">
    <property type="entry name" value="WH_DNA-bd_sf"/>
</dbReference>
<reference evidence="5 6" key="1">
    <citation type="submission" date="2018-07" db="EMBL/GenBank/DDBJ databases">
        <title>Genomic Encyclopedia of Type Strains, Phase III (KMG-III): the genomes of soil and plant-associated and newly described type strains.</title>
        <authorList>
            <person name="Whitman W."/>
        </authorList>
    </citation>
    <scope>NUCLEOTIDE SEQUENCE [LARGE SCALE GENOMIC DNA]</scope>
    <source>
        <strain evidence="5 6">CECT 8488</strain>
    </source>
</reference>
<keyword evidence="1" id="KW-0805">Transcription regulation</keyword>
<dbReference type="Pfam" id="PF01037">
    <property type="entry name" value="AsnC_trans_reg"/>
    <property type="match status" value="1"/>
</dbReference>